<reference evidence="7 8" key="1">
    <citation type="journal article" date="2013" name="Genome Announc.">
        <title>Genome Sequence of the Polycyclic Aromatic Hydrocarbon-Degrading Bacterium Strain Marinobacter nanhaiticus D15-8WT.</title>
        <authorList>
            <person name="Cui Z."/>
            <person name="Gao W."/>
            <person name="Li Q."/>
            <person name="Xu G."/>
            <person name="Zheng L."/>
        </authorList>
    </citation>
    <scope>NUCLEOTIDE SEQUENCE [LARGE SCALE GENOMIC DNA]</scope>
    <source>
        <strain evidence="7 8">D15-8W</strain>
    </source>
</reference>
<dbReference type="HOGENOM" id="CLU_419088_0_0_6"/>
<dbReference type="OrthoDB" id="9785394at2"/>
<dbReference type="InterPro" id="IPR052387">
    <property type="entry name" value="Fibrocystin"/>
</dbReference>
<dbReference type="PROSITE" id="PS51257">
    <property type="entry name" value="PROKAR_LIPOPROTEIN"/>
    <property type="match status" value="1"/>
</dbReference>
<dbReference type="Pfam" id="PF18884">
    <property type="entry name" value="TSP3_bac"/>
    <property type="match status" value="3"/>
</dbReference>
<dbReference type="AlphaFoldDB" id="N6WTD9"/>
<keyword evidence="3" id="KW-0732">Signal</keyword>
<dbReference type="InterPro" id="IPR036116">
    <property type="entry name" value="FN3_sf"/>
</dbReference>
<dbReference type="PANTHER" id="PTHR46769:SF2">
    <property type="entry name" value="FIBROCYSTIN-L ISOFORM 2 PRECURSOR-RELATED"/>
    <property type="match status" value="1"/>
</dbReference>
<dbReference type="InterPro" id="IPR037524">
    <property type="entry name" value="PA14/GLEYA"/>
</dbReference>
<evidence type="ECO:0000259" key="6">
    <source>
        <dbReference type="PROSITE" id="PS51820"/>
    </source>
</evidence>
<evidence type="ECO:0000313" key="8">
    <source>
        <dbReference type="Proteomes" id="UP000013165"/>
    </source>
</evidence>
<dbReference type="STRING" id="626887.J057_22875"/>
<evidence type="ECO:0000256" key="3">
    <source>
        <dbReference type="ARBA" id="ARBA00022729"/>
    </source>
</evidence>
<dbReference type="InterPro" id="IPR013783">
    <property type="entry name" value="Ig-like_fold"/>
</dbReference>
<dbReference type="InterPro" id="IPR003961">
    <property type="entry name" value="FN3_dom"/>
</dbReference>
<dbReference type="SUPFAM" id="SSF56988">
    <property type="entry name" value="Anthrax protective antigen"/>
    <property type="match status" value="2"/>
</dbReference>
<dbReference type="RefSeq" id="WP_004582506.1">
    <property type="nucleotide sequence ID" value="NZ_AP028878.1"/>
</dbReference>
<dbReference type="PANTHER" id="PTHR46769">
    <property type="entry name" value="POLYCYSTIC KIDNEY AND HEPATIC DISEASE 1 (AUTOSOMAL RECESSIVE)-LIKE 1"/>
    <property type="match status" value="1"/>
</dbReference>
<keyword evidence="4" id="KW-0106">Calcium</keyword>
<dbReference type="eggNOG" id="COG3266">
    <property type="taxonomic scope" value="Bacteria"/>
</dbReference>
<feature type="domain" description="PA14" evidence="6">
    <location>
        <begin position="40"/>
        <end position="196"/>
    </location>
</feature>
<evidence type="ECO:0000256" key="4">
    <source>
        <dbReference type="ARBA" id="ARBA00022837"/>
    </source>
</evidence>
<dbReference type="Gene3D" id="3.90.182.10">
    <property type="entry name" value="Toxin - Anthrax Protective Antigen,domain 1"/>
    <property type="match status" value="2"/>
</dbReference>
<sequence length="646" mass="70732">MLIGRTLGLGSAIILITGCQSWQYRDVGTLPPTAALPETSQPGKVQVYYFNNVSGSSVDALTSLESYPDDPDQVVEINKLEVLEDRGDEYGALIRGFIVPQVSGDYQFFVSSDDQSQFYLSDTAAPKGAIQIASVTGFTSQRQYEKYSSQASPIQSLTAGERYYFELRFKEGARADHFSVAWEGPGIRRQVITSEYLATWAEPVISDEMGTNRAYSMGYRIGFLDGQQGLPYDASFPPLDNDNDGLYDNWEVVYGLDPSNPDDALSDQDDDLLPAADEFLIGTSPQSKDTDNDGIPDGYEYAYGLDPLDDSDALLDMDGDGYSNLQEYRADTDIDDPQDVPEASVDGLVGQYYEGRNFNQFITTRVDGNVNFQWTRQPAPELPADNFSIRWSGNFTAPHTAGSEQYRFTVRTDDGVRLYIDGQLVIEDWRDHGPTSFSHSVALEAGESVPVVMEYYERGGGATAQLNVTALSTGEALPTTEVFQAPDPAVDGAQDSDNDGIPDTWEMRYGLNPWQKDASNVSNASGVTNLEAYQNQLNPWTLNSTSPAAPQSPVEDIVISGEATLSWTAPLTRQDGSALSLGEIDHYEINYGQAPEFLDLSVTVPGDTASYTFENLGIGTWYFTVEVVDTDGLSSPPSEVVSKTVD</sequence>
<dbReference type="Gene3D" id="2.60.40.10">
    <property type="entry name" value="Immunoglobulins"/>
    <property type="match status" value="1"/>
</dbReference>
<accession>N6WTD9</accession>
<dbReference type="InterPro" id="IPR011658">
    <property type="entry name" value="PA14_dom"/>
</dbReference>
<protein>
    <recommendedName>
        <fullName evidence="9">PA14 domain-containing protein</fullName>
    </recommendedName>
</protein>
<comment type="subcellular location">
    <subcellularLocation>
        <location evidence="1">Secreted</location>
    </subcellularLocation>
</comment>
<organism evidence="7 8">
    <name type="scientific">Marinobacter nanhaiticus D15-8W</name>
    <dbReference type="NCBI Taxonomy" id="626887"/>
    <lineage>
        <taxon>Bacteria</taxon>
        <taxon>Pseudomonadati</taxon>
        <taxon>Pseudomonadota</taxon>
        <taxon>Gammaproteobacteria</taxon>
        <taxon>Pseudomonadales</taxon>
        <taxon>Marinobacteraceae</taxon>
        <taxon>Marinobacter</taxon>
    </lineage>
</organism>
<dbReference type="eggNOG" id="COG3299">
    <property type="taxonomic scope" value="Bacteria"/>
</dbReference>
<dbReference type="eggNOG" id="COG2133">
    <property type="taxonomic scope" value="Bacteria"/>
</dbReference>
<proteinExistence type="predicted"/>
<evidence type="ECO:0000313" key="7">
    <source>
        <dbReference type="EMBL" id="ENO14287.1"/>
    </source>
</evidence>
<name>N6WTD9_9GAMM</name>
<dbReference type="PROSITE" id="PS51820">
    <property type="entry name" value="PA14"/>
    <property type="match status" value="2"/>
</dbReference>
<keyword evidence="8" id="KW-1185">Reference proteome</keyword>
<evidence type="ECO:0008006" key="9">
    <source>
        <dbReference type="Google" id="ProtNLM"/>
    </source>
</evidence>
<dbReference type="PROSITE" id="PS50853">
    <property type="entry name" value="FN3"/>
    <property type="match status" value="1"/>
</dbReference>
<gene>
    <name evidence="7" type="ORF">J057_22875</name>
</gene>
<evidence type="ECO:0000256" key="2">
    <source>
        <dbReference type="ARBA" id="ARBA00022525"/>
    </source>
</evidence>
<dbReference type="EMBL" id="APLQ01000014">
    <property type="protein sequence ID" value="ENO14287.1"/>
    <property type="molecule type" value="Genomic_DNA"/>
</dbReference>
<dbReference type="SMART" id="SM00758">
    <property type="entry name" value="PA14"/>
    <property type="match status" value="2"/>
</dbReference>
<dbReference type="SUPFAM" id="SSF49265">
    <property type="entry name" value="Fibronectin type III"/>
    <property type="match status" value="1"/>
</dbReference>
<feature type="domain" description="Fibronectin type-III" evidence="5">
    <location>
        <begin position="546"/>
        <end position="646"/>
    </location>
</feature>
<dbReference type="PATRIC" id="fig|626887.3.peg.4576"/>
<keyword evidence="2" id="KW-0964">Secreted</keyword>
<feature type="domain" description="PA14" evidence="6">
    <location>
        <begin position="343"/>
        <end position="482"/>
    </location>
</feature>
<evidence type="ECO:0000256" key="1">
    <source>
        <dbReference type="ARBA" id="ARBA00004613"/>
    </source>
</evidence>
<comment type="caution">
    <text evidence="7">The sequence shown here is derived from an EMBL/GenBank/DDBJ whole genome shotgun (WGS) entry which is preliminary data.</text>
</comment>
<dbReference type="Pfam" id="PF07691">
    <property type="entry name" value="PA14"/>
    <property type="match status" value="1"/>
</dbReference>
<dbReference type="Proteomes" id="UP000013165">
    <property type="component" value="Unassembled WGS sequence"/>
</dbReference>
<dbReference type="InterPro" id="IPR059100">
    <property type="entry name" value="TSP3_bac"/>
</dbReference>
<evidence type="ECO:0000259" key="5">
    <source>
        <dbReference type="PROSITE" id="PS50853"/>
    </source>
</evidence>
<dbReference type="CDD" id="cd00063">
    <property type="entry name" value="FN3"/>
    <property type="match status" value="1"/>
</dbReference>